<dbReference type="AlphaFoldDB" id="A0A0T5NY25"/>
<dbReference type="EC" id="1.1.1.133" evidence="3 6"/>
<dbReference type="Gene3D" id="3.40.50.720">
    <property type="entry name" value="NAD(P)-binding Rossmann-like Domain"/>
    <property type="match status" value="1"/>
</dbReference>
<comment type="function">
    <text evidence="6">Catalyzes the reduction of dTDP-6-deoxy-L-lyxo-4-hexulose to yield dTDP-L-rhamnose.</text>
</comment>
<keyword evidence="6" id="KW-0560">Oxidoreductase</keyword>
<gene>
    <name evidence="8" type="ORF">XM53_04520</name>
</gene>
<comment type="cofactor">
    <cofactor evidence="6">
        <name>Mg(2+)</name>
        <dbReference type="ChEBI" id="CHEBI:18420"/>
    </cofactor>
    <text evidence="6">Binds 1 Mg(2+) ion per monomer.</text>
</comment>
<dbReference type="EMBL" id="LAXJ01000003">
    <property type="protein sequence ID" value="KRS13835.1"/>
    <property type="molecule type" value="Genomic_DNA"/>
</dbReference>
<dbReference type="OrthoDB" id="9803892at2"/>
<keyword evidence="6" id="KW-0521">NADP</keyword>
<evidence type="ECO:0000256" key="4">
    <source>
        <dbReference type="ARBA" id="ARBA00017099"/>
    </source>
</evidence>
<protein>
    <recommendedName>
        <fullName evidence="4 6">dTDP-4-dehydrorhamnose reductase</fullName>
        <ecNumber evidence="3 6">1.1.1.133</ecNumber>
    </recommendedName>
</protein>
<dbReference type="InterPro" id="IPR029903">
    <property type="entry name" value="RmlD-like-bd"/>
</dbReference>
<evidence type="ECO:0000313" key="8">
    <source>
        <dbReference type="EMBL" id="KRS13835.1"/>
    </source>
</evidence>
<evidence type="ECO:0000259" key="7">
    <source>
        <dbReference type="Pfam" id="PF04321"/>
    </source>
</evidence>
<name>A0A0T5NY25_9RHOB</name>
<comment type="similarity">
    <text evidence="2 6">Belongs to the dTDP-4-dehydrorhamnose reductase family.</text>
</comment>
<accession>A0A0T5NY25</accession>
<evidence type="ECO:0000256" key="6">
    <source>
        <dbReference type="RuleBase" id="RU364082"/>
    </source>
</evidence>
<dbReference type="Pfam" id="PF04321">
    <property type="entry name" value="RmlD_sub_bind"/>
    <property type="match status" value="1"/>
</dbReference>
<dbReference type="Proteomes" id="UP000051295">
    <property type="component" value="Unassembled WGS sequence"/>
</dbReference>
<dbReference type="GO" id="GO:0019305">
    <property type="term" value="P:dTDP-rhamnose biosynthetic process"/>
    <property type="evidence" value="ECO:0007669"/>
    <property type="project" value="UniProtKB-UniPathway"/>
</dbReference>
<comment type="caution">
    <text evidence="8">The sequence shown here is derived from an EMBL/GenBank/DDBJ whole genome shotgun (WGS) entry which is preliminary data.</text>
</comment>
<evidence type="ECO:0000256" key="3">
    <source>
        <dbReference type="ARBA" id="ARBA00012929"/>
    </source>
</evidence>
<dbReference type="RefSeq" id="WP_057790731.1">
    <property type="nucleotide sequence ID" value="NZ_LAXJ01000003.1"/>
</dbReference>
<comment type="catalytic activity">
    <reaction evidence="5 6">
        <text>dTDP-beta-L-rhamnose + NADP(+) = dTDP-4-dehydro-beta-L-rhamnose + NADPH + H(+)</text>
        <dbReference type="Rhea" id="RHEA:21796"/>
        <dbReference type="ChEBI" id="CHEBI:15378"/>
        <dbReference type="ChEBI" id="CHEBI:57510"/>
        <dbReference type="ChEBI" id="CHEBI:57783"/>
        <dbReference type="ChEBI" id="CHEBI:58349"/>
        <dbReference type="ChEBI" id="CHEBI:62830"/>
        <dbReference type="EC" id="1.1.1.133"/>
    </reaction>
</comment>
<evidence type="ECO:0000313" key="9">
    <source>
        <dbReference type="Proteomes" id="UP000051295"/>
    </source>
</evidence>
<organism evidence="8 9">
    <name type="scientific">Roseovarius atlanticus</name>
    <dbReference type="NCBI Taxonomy" id="1641875"/>
    <lineage>
        <taxon>Bacteria</taxon>
        <taxon>Pseudomonadati</taxon>
        <taxon>Pseudomonadota</taxon>
        <taxon>Alphaproteobacteria</taxon>
        <taxon>Rhodobacterales</taxon>
        <taxon>Roseobacteraceae</taxon>
        <taxon>Roseovarius</taxon>
    </lineage>
</organism>
<dbReference type="GO" id="GO:0008831">
    <property type="term" value="F:dTDP-4-dehydrorhamnose reductase activity"/>
    <property type="evidence" value="ECO:0007669"/>
    <property type="project" value="UniProtKB-EC"/>
</dbReference>
<dbReference type="PANTHER" id="PTHR10491:SF4">
    <property type="entry name" value="METHIONINE ADENOSYLTRANSFERASE 2 SUBUNIT BETA"/>
    <property type="match status" value="1"/>
</dbReference>
<dbReference type="Gene3D" id="3.90.25.10">
    <property type="entry name" value="UDP-galactose 4-epimerase, domain 1"/>
    <property type="match status" value="1"/>
</dbReference>
<dbReference type="InterPro" id="IPR005913">
    <property type="entry name" value="dTDP_dehydrorham_reduct"/>
</dbReference>
<comment type="pathway">
    <text evidence="1 6">Carbohydrate biosynthesis; dTDP-L-rhamnose biosynthesis.</text>
</comment>
<reference evidence="8 9" key="1">
    <citation type="submission" date="2015-04" db="EMBL/GenBank/DDBJ databases">
        <title>The draft genome sequence of Roseovarius sp.R12b.</title>
        <authorList>
            <person name="Li G."/>
            <person name="Lai Q."/>
            <person name="Shao Z."/>
            <person name="Yan P."/>
        </authorList>
    </citation>
    <scope>NUCLEOTIDE SEQUENCE [LARGE SCALE GENOMIC DNA]</scope>
    <source>
        <strain evidence="8 9">R12B</strain>
    </source>
</reference>
<dbReference type="STRING" id="1641875.XM53_04520"/>
<dbReference type="SUPFAM" id="SSF51735">
    <property type="entry name" value="NAD(P)-binding Rossmann-fold domains"/>
    <property type="match status" value="1"/>
</dbReference>
<dbReference type="PATRIC" id="fig|1641875.4.peg.2915"/>
<evidence type="ECO:0000256" key="5">
    <source>
        <dbReference type="ARBA" id="ARBA00048200"/>
    </source>
</evidence>
<keyword evidence="9" id="KW-1185">Reference proteome</keyword>
<dbReference type="PANTHER" id="PTHR10491">
    <property type="entry name" value="DTDP-4-DEHYDRORHAMNOSE REDUCTASE"/>
    <property type="match status" value="1"/>
</dbReference>
<dbReference type="InterPro" id="IPR036291">
    <property type="entry name" value="NAD(P)-bd_dom_sf"/>
</dbReference>
<evidence type="ECO:0000256" key="1">
    <source>
        <dbReference type="ARBA" id="ARBA00004781"/>
    </source>
</evidence>
<proteinExistence type="inferred from homology"/>
<dbReference type="CDD" id="cd05254">
    <property type="entry name" value="dTDP_HR_like_SDR_e"/>
    <property type="match status" value="1"/>
</dbReference>
<sequence length="283" mass="29956">MTTLVFGTTGQVATELRLASPDAIFLGRDQADLADPESCAAAIEAHRPDLVINAAAYTAVDRAEEEETLAHTINGVAPGRMAEAAAHLGAPFVHISTDYVFDGSGTRPWAPSDAVRPQNAYGRTKLAGEEAVRAAGGVHAILRTSWVVSAHGTNFIKTMLRLGAERDALTIVADQVGGPTPARDIAAACLHIGDVLCRDPAASGTYHFSATPAVSWADFARAIFDRAGLDCTVADIPTTDYPTPAARPLNSRLDCRKTLEVFGLSQPDWRSGLDDILKALKEP</sequence>
<feature type="domain" description="RmlD-like substrate binding" evidence="7">
    <location>
        <begin position="1"/>
        <end position="280"/>
    </location>
</feature>
<dbReference type="NCBIfam" id="TIGR01214">
    <property type="entry name" value="rmlD"/>
    <property type="match status" value="1"/>
</dbReference>
<evidence type="ECO:0000256" key="2">
    <source>
        <dbReference type="ARBA" id="ARBA00010944"/>
    </source>
</evidence>
<dbReference type="UniPathway" id="UPA00124"/>